<evidence type="ECO:0000259" key="6">
    <source>
        <dbReference type="Pfam" id="PF04542"/>
    </source>
</evidence>
<dbReference type="SUPFAM" id="SSF88659">
    <property type="entry name" value="Sigma3 and sigma4 domains of RNA polymerase sigma factors"/>
    <property type="match status" value="1"/>
</dbReference>
<accession>A0A223KYP4</accession>
<dbReference type="KEGG" id="bcoh:BC6307_22015"/>
<dbReference type="Pfam" id="PF08281">
    <property type="entry name" value="Sigma70_r4_2"/>
    <property type="match status" value="1"/>
</dbReference>
<dbReference type="GO" id="GO:0003677">
    <property type="term" value="F:DNA binding"/>
    <property type="evidence" value="ECO:0007669"/>
    <property type="project" value="UniProtKB-KW"/>
</dbReference>
<dbReference type="GO" id="GO:0016987">
    <property type="term" value="F:sigma factor activity"/>
    <property type="evidence" value="ECO:0007669"/>
    <property type="project" value="UniProtKB-KW"/>
</dbReference>
<dbReference type="InterPro" id="IPR013325">
    <property type="entry name" value="RNA_pol_sigma_r2"/>
</dbReference>
<dbReference type="Gene3D" id="1.10.10.10">
    <property type="entry name" value="Winged helix-like DNA-binding domain superfamily/Winged helix DNA-binding domain"/>
    <property type="match status" value="1"/>
</dbReference>
<dbReference type="NCBIfam" id="TIGR02950">
    <property type="entry name" value="SigM_subfam"/>
    <property type="match status" value="1"/>
</dbReference>
<dbReference type="Proteomes" id="UP000215224">
    <property type="component" value="Chromosome"/>
</dbReference>
<evidence type="ECO:0000313" key="9">
    <source>
        <dbReference type="Proteomes" id="UP000215224"/>
    </source>
</evidence>
<dbReference type="Gene3D" id="1.10.1740.10">
    <property type="match status" value="1"/>
</dbReference>
<dbReference type="EMBL" id="CP018866">
    <property type="protein sequence ID" value="AST94457.1"/>
    <property type="molecule type" value="Genomic_DNA"/>
</dbReference>
<dbReference type="InterPro" id="IPR014284">
    <property type="entry name" value="RNA_pol_sigma-70_dom"/>
</dbReference>
<evidence type="ECO:0000256" key="2">
    <source>
        <dbReference type="ARBA" id="ARBA00023015"/>
    </source>
</evidence>
<dbReference type="InterPro" id="IPR013324">
    <property type="entry name" value="RNA_pol_sigma_r3/r4-like"/>
</dbReference>
<comment type="similarity">
    <text evidence="1">Belongs to the sigma-70 factor family. ECF subfamily.</text>
</comment>
<dbReference type="STRING" id="1314751.GCA_001591425_03199"/>
<dbReference type="InterPro" id="IPR036388">
    <property type="entry name" value="WH-like_DNA-bd_sf"/>
</dbReference>
<keyword evidence="4" id="KW-0238">DNA-binding</keyword>
<dbReference type="InterPro" id="IPR039425">
    <property type="entry name" value="RNA_pol_sigma-70-like"/>
</dbReference>
<dbReference type="InterPro" id="IPR007627">
    <property type="entry name" value="RNA_pol_sigma70_r2"/>
</dbReference>
<dbReference type="NCBIfam" id="TIGR02937">
    <property type="entry name" value="sigma70-ECF"/>
    <property type="match status" value="1"/>
</dbReference>
<dbReference type="InterPro" id="IPR014296">
    <property type="entry name" value="RNA_pol_sigma-M_bacilli"/>
</dbReference>
<sequence length="165" mass="20025">MDTLYRAYAEQLYYYLQKLSGSPSVAEDLVQETFVRATISLHEWKDNSSARAWLYKVARNAYLDTWRKKQKWQWVPFLQRDEMVSPYGIPEIEYEKKQNHQLVEELFSLLPEQYRSVLYLREIENYSYEEIAEVLEMNEGQVKITIHRARKRLQDLGEREEKKYE</sequence>
<protein>
    <submittedName>
        <fullName evidence="8">RNA polymerase</fullName>
    </submittedName>
</protein>
<dbReference type="SUPFAM" id="SSF88946">
    <property type="entry name" value="Sigma2 domain of RNA polymerase sigma factors"/>
    <property type="match status" value="1"/>
</dbReference>
<feature type="domain" description="RNA polymerase sigma factor 70 region 4 type 2" evidence="7">
    <location>
        <begin position="101"/>
        <end position="153"/>
    </location>
</feature>
<dbReference type="AlphaFoldDB" id="A0A223KYP4"/>
<gene>
    <name evidence="8" type="ORF">BC6307_22015</name>
</gene>
<dbReference type="PANTHER" id="PTHR43133:SF8">
    <property type="entry name" value="RNA POLYMERASE SIGMA FACTOR HI_1459-RELATED"/>
    <property type="match status" value="1"/>
</dbReference>
<evidence type="ECO:0000256" key="3">
    <source>
        <dbReference type="ARBA" id="ARBA00023082"/>
    </source>
</evidence>
<organism evidence="8 9">
    <name type="scientific">Sutcliffiella cohnii</name>
    <dbReference type="NCBI Taxonomy" id="33932"/>
    <lineage>
        <taxon>Bacteria</taxon>
        <taxon>Bacillati</taxon>
        <taxon>Bacillota</taxon>
        <taxon>Bacilli</taxon>
        <taxon>Bacillales</taxon>
        <taxon>Bacillaceae</taxon>
        <taxon>Sutcliffiella</taxon>
    </lineage>
</organism>
<evidence type="ECO:0000256" key="1">
    <source>
        <dbReference type="ARBA" id="ARBA00010641"/>
    </source>
</evidence>
<dbReference type="InterPro" id="IPR013249">
    <property type="entry name" value="RNA_pol_sigma70_r4_t2"/>
</dbReference>
<dbReference type="GO" id="GO:0006352">
    <property type="term" value="P:DNA-templated transcription initiation"/>
    <property type="evidence" value="ECO:0007669"/>
    <property type="project" value="InterPro"/>
</dbReference>
<keyword evidence="3" id="KW-0731">Sigma factor</keyword>
<keyword evidence="5" id="KW-0804">Transcription</keyword>
<reference evidence="8 9" key="1">
    <citation type="submission" date="2016-12" db="EMBL/GenBank/DDBJ databases">
        <title>The whole genome sequencing and assembly of Bacillus cohnii DSM 6307T strain.</title>
        <authorList>
            <person name="Lee Y.-J."/>
            <person name="Yi H."/>
            <person name="Bahn Y.-S."/>
            <person name="Kim J.F."/>
            <person name="Lee D.-W."/>
        </authorList>
    </citation>
    <scope>NUCLEOTIDE SEQUENCE [LARGE SCALE GENOMIC DNA]</scope>
    <source>
        <strain evidence="8 9">DSM 6307</strain>
    </source>
</reference>
<feature type="domain" description="RNA polymerase sigma-70 region 2" evidence="6">
    <location>
        <begin position="4"/>
        <end position="70"/>
    </location>
</feature>
<evidence type="ECO:0000256" key="5">
    <source>
        <dbReference type="ARBA" id="ARBA00023163"/>
    </source>
</evidence>
<name>A0A223KYP4_9BACI</name>
<keyword evidence="9" id="KW-1185">Reference proteome</keyword>
<dbReference type="CDD" id="cd06171">
    <property type="entry name" value="Sigma70_r4"/>
    <property type="match status" value="1"/>
</dbReference>
<dbReference type="PANTHER" id="PTHR43133">
    <property type="entry name" value="RNA POLYMERASE ECF-TYPE SIGMA FACTO"/>
    <property type="match status" value="1"/>
</dbReference>
<dbReference type="Pfam" id="PF04542">
    <property type="entry name" value="Sigma70_r2"/>
    <property type="match status" value="1"/>
</dbReference>
<evidence type="ECO:0000313" key="8">
    <source>
        <dbReference type="EMBL" id="AST94457.1"/>
    </source>
</evidence>
<evidence type="ECO:0000259" key="7">
    <source>
        <dbReference type="Pfam" id="PF08281"/>
    </source>
</evidence>
<evidence type="ECO:0000256" key="4">
    <source>
        <dbReference type="ARBA" id="ARBA00023125"/>
    </source>
</evidence>
<proteinExistence type="inferred from homology"/>
<keyword evidence="2" id="KW-0805">Transcription regulation</keyword>